<dbReference type="InterPro" id="IPR001347">
    <property type="entry name" value="SIS_dom"/>
</dbReference>
<dbReference type="CDD" id="cd05008">
    <property type="entry name" value="SIS_GlmS_GlmD_1"/>
    <property type="match status" value="1"/>
</dbReference>
<reference evidence="13" key="1">
    <citation type="submission" date="2014-02" db="EMBL/GenBank/DDBJ databases">
        <title>Complete genome sequence and comparative genomic analysis of the nitrogen-fixing bacterium Leptospirillum ferriphilum YSK.</title>
        <authorList>
            <person name="Guo X."/>
            <person name="Yin H."/>
            <person name="Liang Y."/>
            <person name="Hu Q."/>
            <person name="Ma L."/>
            <person name="Xiao Y."/>
            <person name="Zhang X."/>
            <person name="Qiu G."/>
            <person name="Liu X."/>
        </authorList>
    </citation>
    <scope>NUCLEOTIDE SEQUENCE [LARGE SCALE GENOMIC DNA]</scope>
    <source>
        <strain evidence="13">YSK</strain>
    </source>
</reference>
<dbReference type="InterPro" id="IPR005855">
    <property type="entry name" value="GFAT"/>
</dbReference>
<feature type="domain" description="SIS" evidence="11">
    <location>
        <begin position="453"/>
        <end position="595"/>
    </location>
</feature>
<evidence type="ECO:0000256" key="8">
    <source>
        <dbReference type="ARBA" id="ARBA00022737"/>
    </source>
</evidence>
<keyword evidence="6" id="KW-0032">Aminotransferase</keyword>
<dbReference type="EMBL" id="CP007243">
    <property type="protein sequence ID" value="AIA31025.1"/>
    <property type="molecule type" value="Genomic_DNA"/>
</dbReference>
<keyword evidence="9 12" id="KW-0315">Glutamine amidotransferase</keyword>
<dbReference type="InterPro" id="IPR029055">
    <property type="entry name" value="Ntn_hydrolases_N"/>
</dbReference>
<dbReference type="GO" id="GO:0004360">
    <property type="term" value="F:glutamine-fructose-6-phosphate transaminase (isomerizing) activity"/>
    <property type="evidence" value="ECO:0007669"/>
    <property type="project" value="UniProtKB-EC"/>
</dbReference>
<evidence type="ECO:0000256" key="1">
    <source>
        <dbReference type="ARBA" id="ARBA00001031"/>
    </source>
</evidence>
<dbReference type="OrthoDB" id="106547at2"/>
<dbReference type="PANTHER" id="PTHR10937:SF0">
    <property type="entry name" value="GLUTAMINE--FRUCTOSE-6-PHOSPHATE TRANSAMINASE (ISOMERIZING)"/>
    <property type="match status" value="1"/>
</dbReference>
<dbReference type="GO" id="GO:0006047">
    <property type="term" value="P:UDP-N-acetylglucosamine metabolic process"/>
    <property type="evidence" value="ECO:0007669"/>
    <property type="project" value="TreeGrafter"/>
</dbReference>
<dbReference type="GO" id="GO:0006002">
    <property type="term" value="P:fructose 6-phosphate metabolic process"/>
    <property type="evidence" value="ECO:0007669"/>
    <property type="project" value="TreeGrafter"/>
</dbReference>
<dbReference type="CDD" id="cd00714">
    <property type="entry name" value="GFAT"/>
    <property type="match status" value="1"/>
</dbReference>
<keyword evidence="13" id="KW-1185">Reference proteome</keyword>
<dbReference type="RefSeq" id="WP_038506005.1">
    <property type="nucleotide sequence ID" value="NZ_CP007243.1"/>
</dbReference>
<dbReference type="NCBIfam" id="NF001484">
    <property type="entry name" value="PRK00331.1"/>
    <property type="match status" value="1"/>
</dbReference>
<evidence type="ECO:0000256" key="2">
    <source>
        <dbReference type="ARBA" id="ARBA00004496"/>
    </source>
</evidence>
<dbReference type="InterPro" id="IPR017932">
    <property type="entry name" value="GATase_2_dom"/>
</dbReference>
<dbReference type="PANTHER" id="PTHR10937">
    <property type="entry name" value="GLUCOSAMINE--FRUCTOSE-6-PHOSPHATE AMINOTRANSFERASE, ISOMERIZING"/>
    <property type="match status" value="1"/>
</dbReference>
<dbReference type="PROSITE" id="PS51278">
    <property type="entry name" value="GATASE_TYPE_2"/>
    <property type="match status" value="1"/>
</dbReference>
<dbReference type="Proteomes" id="UP000027059">
    <property type="component" value="Chromosome"/>
</dbReference>
<dbReference type="HOGENOM" id="CLU_012520_7_1_0"/>
<dbReference type="AlphaFoldDB" id="A0A059XV84"/>
<dbReference type="GO" id="GO:0097367">
    <property type="term" value="F:carbohydrate derivative binding"/>
    <property type="evidence" value="ECO:0007669"/>
    <property type="project" value="InterPro"/>
</dbReference>
<dbReference type="CDD" id="cd05009">
    <property type="entry name" value="SIS_GlmS_GlmD_2"/>
    <property type="match status" value="1"/>
</dbReference>
<dbReference type="NCBIfam" id="TIGR01135">
    <property type="entry name" value="glmS"/>
    <property type="match status" value="1"/>
</dbReference>
<dbReference type="SUPFAM" id="SSF53697">
    <property type="entry name" value="SIS domain"/>
    <property type="match status" value="1"/>
</dbReference>
<organism evidence="12 13">
    <name type="scientific">Leptospirillum ferriphilum YSK</name>
    <dbReference type="NCBI Taxonomy" id="1441628"/>
    <lineage>
        <taxon>Bacteria</taxon>
        <taxon>Pseudomonadati</taxon>
        <taxon>Nitrospirota</taxon>
        <taxon>Nitrospiria</taxon>
        <taxon>Nitrospirales</taxon>
        <taxon>Nitrospiraceae</taxon>
        <taxon>Leptospirillum</taxon>
    </lineage>
</organism>
<dbReference type="Gene3D" id="3.60.20.10">
    <property type="entry name" value="Glutamine Phosphoribosylpyrophosphate, subunit 1, domain 1"/>
    <property type="match status" value="1"/>
</dbReference>
<dbReference type="FunFam" id="3.60.20.10:FF:000006">
    <property type="entry name" value="Glutamine--fructose-6-phosphate aminotransferase [isomerizing]"/>
    <property type="match status" value="1"/>
</dbReference>
<evidence type="ECO:0000259" key="11">
    <source>
        <dbReference type="PROSITE" id="PS51464"/>
    </source>
</evidence>
<keyword evidence="8" id="KW-0677">Repeat</keyword>
<evidence type="ECO:0000256" key="4">
    <source>
        <dbReference type="ARBA" id="ARBA00016090"/>
    </source>
</evidence>
<dbReference type="InterPro" id="IPR046348">
    <property type="entry name" value="SIS_dom_sf"/>
</dbReference>
<dbReference type="InterPro" id="IPR047084">
    <property type="entry name" value="GFAT_N"/>
</dbReference>
<evidence type="ECO:0000256" key="3">
    <source>
        <dbReference type="ARBA" id="ARBA00012916"/>
    </source>
</evidence>
<protein>
    <recommendedName>
        <fullName evidence="4">Glutamine--fructose-6-phosphate aminotransferase [isomerizing]</fullName>
        <ecNumber evidence="3">2.6.1.16</ecNumber>
    </recommendedName>
</protein>
<sequence>MCGIMGYSGLRSPLPLLVSGLERLEYRGYDSSGVAFFDDIGALSVVRSVGKVGVLKDLVNDRVAQPGAAIGHIRWATHGGVTLENAHPHQSGPIVLVHNGIVENDQAIRIYLRSLGVECVSETDSEVLSHLIRIEYEKDGVFPEAVRRALGQVEGSYALAILCQNDPADLVVVRNGPPLILGLGEGETFAASDIPAFLHFTRKVHTMENGTIALIRHEEVKVGRLDQALSEWAPPSSLRSISWDPVFAEKGTFRHFMEKEIFEAPRAMMDTLADRLSVTPVLPELDRSVHGRPPVVAFVACGTSWHAALLGRAFLEQAGIPAFVEIASEFRYRKLLLPPGSWVIGISQSGETADTIGAMESARRAGFLTLGISNVPGSSLERECDLCLLTHAGPEIGVASTKAFQAQVALLMMLSLALGEGSPRTDLADALIRAPHRLELFLESLSPESLDARVERLRESRLVMFAGRGLDYPLALEGALKFKEITYRPADGYPGGELKHGPIALIEPGVTVIAPLVDRLLRAKEISNLREIRARGGYVLAVGPNVVKEGHGIWYDDRIELPDDPPWSGIYQAAGVLQLLAYRVASALGNDVDQPRNLAKSVTVE</sequence>
<dbReference type="Gene3D" id="3.40.50.10490">
    <property type="entry name" value="Glucose-6-phosphate isomerase like protein, domain 1"/>
    <property type="match status" value="2"/>
</dbReference>
<dbReference type="InterPro" id="IPR035490">
    <property type="entry name" value="GlmS/FrlB_SIS"/>
</dbReference>
<evidence type="ECO:0000256" key="5">
    <source>
        <dbReference type="ARBA" id="ARBA00022490"/>
    </source>
</evidence>
<comment type="catalytic activity">
    <reaction evidence="1">
        <text>D-fructose 6-phosphate + L-glutamine = D-glucosamine 6-phosphate + L-glutamate</text>
        <dbReference type="Rhea" id="RHEA:13237"/>
        <dbReference type="ChEBI" id="CHEBI:29985"/>
        <dbReference type="ChEBI" id="CHEBI:58359"/>
        <dbReference type="ChEBI" id="CHEBI:58725"/>
        <dbReference type="ChEBI" id="CHEBI:61527"/>
        <dbReference type="EC" id="2.6.1.16"/>
    </reaction>
</comment>
<dbReference type="Pfam" id="PF13522">
    <property type="entry name" value="GATase_6"/>
    <property type="match status" value="1"/>
</dbReference>
<dbReference type="Pfam" id="PF01380">
    <property type="entry name" value="SIS"/>
    <property type="match status" value="2"/>
</dbReference>
<dbReference type="InterPro" id="IPR035466">
    <property type="entry name" value="GlmS/AgaS_SIS"/>
</dbReference>
<keyword evidence="7 12" id="KW-0808">Transferase</keyword>
<dbReference type="FunFam" id="3.40.50.10490:FF:000001">
    <property type="entry name" value="Glutamine--fructose-6-phosphate aminotransferase [isomerizing]"/>
    <property type="match status" value="1"/>
</dbReference>
<dbReference type="GO" id="GO:0005829">
    <property type="term" value="C:cytosol"/>
    <property type="evidence" value="ECO:0007669"/>
    <property type="project" value="TreeGrafter"/>
</dbReference>
<evidence type="ECO:0000256" key="9">
    <source>
        <dbReference type="ARBA" id="ARBA00022962"/>
    </source>
</evidence>
<reference evidence="12 13" key="2">
    <citation type="journal article" date="2015" name="Biomed. Res. Int.">
        <title>Effects of Arsenite Resistance on the Growth and Functional Gene Expression of Leptospirillum ferriphilum and Acidithiobacillus thiooxidans in Pure Culture and Coculture.</title>
        <authorList>
            <person name="Jiang H."/>
            <person name="Liang Y."/>
            <person name="Yin H."/>
            <person name="Xiao Y."/>
            <person name="Guo X."/>
            <person name="Xu Y."/>
            <person name="Hu Q."/>
            <person name="Liu H."/>
            <person name="Liu X."/>
        </authorList>
    </citation>
    <scope>NUCLEOTIDE SEQUENCE [LARGE SCALE GENOMIC DNA]</scope>
    <source>
        <strain evidence="12 13">YSK</strain>
    </source>
</reference>
<feature type="domain" description="Glutamine amidotransferase type-2" evidence="10">
    <location>
        <begin position="2"/>
        <end position="218"/>
    </location>
</feature>
<dbReference type="EC" id="2.6.1.16" evidence="3"/>
<evidence type="ECO:0000256" key="7">
    <source>
        <dbReference type="ARBA" id="ARBA00022679"/>
    </source>
</evidence>
<accession>A0A059XV84</accession>
<proteinExistence type="predicted"/>
<dbReference type="KEGG" id="lfp:Y981_10590"/>
<evidence type="ECO:0000256" key="6">
    <source>
        <dbReference type="ARBA" id="ARBA00022576"/>
    </source>
</evidence>
<name>A0A059XV84_9BACT</name>
<dbReference type="PROSITE" id="PS51464">
    <property type="entry name" value="SIS"/>
    <property type="match status" value="2"/>
</dbReference>
<keyword evidence="5" id="KW-0963">Cytoplasm</keyword>
<evidence type="ECO:0000313" key="13">
    <source>
        <dbReference type="Proteomes" id="UP000027059"/>
    </source>
</evidence>
<feature type="domain" description="SIS" evidence="11">
    <location>
        <begin position="281"/>
        <end position="424"/>
    </location>
</feature>
<gene>
    <name evidence="12" type="ORF">Y981_10590</name>
</gene>
<evidence type="ECO:0000259" key="10">
    <source>
        <dbReference type="PROSITE" id="PS51278"/>
    </source>
</evidence>
<dbReference type="SUPFAM" id="SSF56235">
    <property type="entry name" value="N-terminal nucleophile aminohydrolases (Ntn hydrolases)"/>
    <property type="match status" value="1"/>
</dbReference>
<comment type="subcellular location">
    <subcellularLocation>
        <location evidence="2">Cytoplasm</location>
    </subcellularLocation>
</comment>
<evidence type="ECO:0000313" key="12">
    <source>
        <dbReference type="EMBL" id="AIA31025.1"/>
    </source>
</evidence>
<dbReference type="GO" id="GO:0006487">
    <property type="term" value="P:protein N-linked glycosylation"/>
    <property type="evidence" value="ECO:0007669"/>
    <property type="project" value="TreeGrafter"/>
</dbReference>